<sequence>MSSRCLRTLLLVLPLLAVACGDDSDEGTQPQPTPPTVREIQPTGGPIAGNTLLNVYGSGFQDGAKVYLGDLELQRTVVVNAFRIYGYTPTATSAQVDVRVVNPDGAYGVLVKGFTYEGPPAPNIDQAEVLNGNTDAVSGGQPVGVTVRGAITVAGLTRGVGQGGGVRAQVGFAPGTAEVLKQDSYTWEAATYETDSDSGEADVYKGNVLLQPPIGGENREWVVAMRFSIDGGKTWVMADGDGIANGVSAEMMRRVFIARPRVDYCKLGPDGNGANPELFYKPTDSTLVTVLGQVYAAGITQGAGAGSGVVAQLGIGPDGSDPRTSEGWTWVNATYKAEHGNNDEWGAELPNPGTEGKYRIAFRFSISENAWRVCDADGVNDSTEGNLTFNLGKLGTLTVGNEAPKPQVGWCKIGEDQKAPEVINYLTTQTSGQKTVYAQVFMAGVTDKVGAGPGLTGQLGWGPASEDPRTSALWNWSTNLAWNKDNFTVNDEWKAVLPNPGVNGEYRYAVRFAANGGPVRVCDGNGVDDGGQDFELNQLGTLNVTGEVVVPKTIGYCKLGPDGNNTPETATYLTTTTTLRKVVGQVYVQGVTTTPGKGDNVVAQLGWGPPGDDPTTSANWNWATAAAYKGDIGQNNDEYEASLPNPTTVGSYRFAYRFQVNGGAFLYCDADGTTEPLGFDKTKTGTLTVSEPPTTNVIDYCKLGPDGNNTPPSLTYTTASQPSHVVVGYVNVAGLTNTTAGAASGVVGQFGYGPANSDPSTSAQWTWAAAQFKSDFFDNDEYQATLPNPGSEGSYRFAYRFQVNGGAYRYCDADGSSGTDGFDAAKVGTLTVEPVQVPTGMCRLQSVSADAVGSGASVTATGRVRIPGVTDGAGAGANLQVQVGLGDATVDASGNPAAFTWKAATYTQEAPGEANTDEFALTFAPAYTGSRAVSLRYSTDGSTWTYCDKDGSDMGGYTVAQQHALTVNKHAEIDYCNLQWPLVISASRTVYGKIYEPGVTNVPPPTANVTAELGYGPKTQDPGLGAGWTWIAGTVNGDSEDADEYKVDMPAGVPVGSSYLWRFRVGTGAYCFGDWQPSDQDGGSNNGVSPDTLGTVDQVLP</sequence>
<dbReference type="Pfam" id="PF01833">
    <property type="entry name" value="TIG"/>
    <property type="match status" value="1"/>
</dbReference>
<dbReference type="Proteomes" id="UP000662747">
    <property type="component" value="Chromosome"/>
</dbReference>
<dbReference type="SUPFAM" id="SSF81296">
    <property type="entry name" value="E set domains"/>
    <property type="match status" value="1"/>
</dbReference>
<dbReference type="EMBL" id="CP071090">
    <property type="protein sequence ID" value="QSQ24237.1"/>
    <property type="molecule type" value="Genomic_DNA"/>
</dbReference>
<evidence type="ECO:0000313" key="5">
    <source>
        <dbReference type="Proteomes" id="UP000662747"/>
    </source>
</evidence>
<dbReference type="SMART" id="SM00429">
    <property type="entry name" value="IPT"/>
    <property type="match status" value="1"/>
</dbReference>
<dbReference type="InterPro" id="IPR013783">
    <property type="entry name" value="Ig-like_fold"/>
</dbReference>
<feature type="signal peptide" evidence="2">
    <location>
        <begin position="1"/>
        <end position="19"/>
    </location>
</feature>
<feature type="compositionally biased region" description="Polar residues" evidence="1">
    <location>
        <begin position="1079"/>
        <end position="1089"/>
    </location>
</feature>
<evidence type="ECO:0000313" key="4">
    <source>
        <dbReference type="EMBL" id="QSQ24237.1"/>
    </source>
</evidence>
<proteinExistence type="predicted"/>
<reference evidence="4 5" key="1">
    <citation type="submission" date="2021-02" db="EMBL/GenBank/DDBJ databases">
        <title>De Novo genome assembly of isolated myxobacteria.</title>
        <authorList>
            <person name="Stevens D.C."/>
        </authorList>
    </citation>
    <scope>NUCLEOTIDE SEQUENCE [LARGE SCALE GENOMIC DNA]</scope>
    <source>
        <strain evidence="5">SCPEA02</strain>
    </source>
</reference>
<dbReference type="RefSeq" id="WP_206725803.1">
    <property type="nucleotide sequence ID" value="NZ_CP071090.1"/>
</dbReference>
<name>A0ABX7NZ93_9BACT</name>
<keyword evidence="2" id="KW-0732">Signal</keyword>
<dbReference type="InterPro" id="IPR002909">
    <property type="entry name" value="IPT_dom"/>
</dbReference>
<evidence type="ECO:0000256" key="2">
    <source>
        <dbReference type="SAM" id="SignalP"/>
    </source>
</evidence>
<dbReference type="CDD" id="cd00102">
    <property type="entry name" value="IPT"/>
    <property type="match status" value="1"/>
</dbReference>
<feature type="region of interest" description="Disordered" evidence="1">
    <location>
        <begin position="1079"/>
        <end position="1101"/>
    </location>
</feature>
<evidence type="ECO:0000259" key="3">
    <source>
        <dbReference type="SMART" id="SM00429"/>
    </source>
</evidence>
<feature type="region of interest" description="Disordered" evidence="1">
    <location>
        <begin position="23"/>
        <end position="44"/>
    </location>
</feature>
<dbReference type="PROSITE" id="PS51257">
    <property type="entry name" value="PROKAR_LIPOPROTEIN"/>
    <property type="match status" value="1"/>
</dbReference>
<protein>
    <submittedName>
        <fullName evidence="4">IPT/TIG domain-containing protein</fullName>
    </submittedName>
</protein>
<accession>A0ABX7NZ93</accession>
<gene>
    <name evidence="4" type="ORF">JY651_04535</name>
</gene>
<feature type="chain" id="PRO_5046719786" evidence="2">
    <location>
        <begin position="20"/>
        <end position="1101"/>
    </location>
</feature>
<organism evidence="4 5">
    <name type="scientific">Pyxidicoccus parkwayensis</name>
    <dbReference type="NCBI Taxonomy" id="2813578"/>
    <lineage>
        <taxon>Bacteria</taxon>
        <taxon>Pseudomonadati</taxon>
        <taxon>Myxococcota</taxon>
        <taxon>Myxococcia</taxon>
        <taxon>Myxococcales</taxon>
        <taxon>Cystobacterineae</taxon>
        <taxon>Myxococcaceae</taxon>
        <taxon>Pyxidicoccus</taxon>
    </lineage>
</organism>
<evidence type="ECO:0000256" key="1">
    <source>
        <dbReference type="SAM" id="MobiDB-lite"/>
    </source>
</evidence>
<dbReference type="InterPro" id="IPR014756">
    <property type="entry name" value="Ig_E-set"/>
</dbReference>
<keyword evidence="5" id="KW-1185">Reference proteome</keyword>
<dbReference type="Gene3D" id="2.60.40.10">
    <property type="entry name" value="Immunoglobulins"/>
    <property type="match status" value="1"/>
</dbReference>
<feature type="domain" description="IPT/TIG" evidence="3">
    <location>
        <begin position="34"/>
        <end position="117"/>
    </location>
</feature>